<dbReference type="EMBL" id="JASSZA010000191">
    <property type="protein sequence ID" value="KAK2081620.1"/>
    <property type="molecule type" value="Genomic_DNA"/>
</dbReference>
<protein>
    <submittedName>
        <fullName evidence="3">Uncharacterized protein</fullName>
    </submittedName>
</protein>
<dbReference type="EMBL" id="JASSZA010000191">
    <property type="protein sequence ID" value="KAK2081617.1"/>
    <property type="molecule type" value="Genomic_DNA"/>
</dbReference>
<dbReference type="EMBL" id="JASSZA010000191">
    <property type="protein sequence ID" value="KAK2081609.1"/>
    <property type="molecule type" value="Genomic_DNA"/>
</dbReference>
<reference evidence="3 12" key="1">
    <citation type="submission" date="2023-05" db="EMBL/GenBank/DDBJ databases">
        <title>B98-5 Cell Line De Novo Hybrid Assembly: An Optical Mapping Approach.</title>
        <authorList>
            <person name="Kananen K."/>
            <person name="Auerbach J.A."/>
            <person name="Kautto E."/>
            <person name="Blachly J.S."/>
        </authorList>
    </citation>
    <scope>NUCLEOTIDE SEQUENCE [LARGE SCALE GENOMIC DNA]</scope>
    <source>
        <strain evidence="3">B95-8</strain>
        <tissue evidence="3">Cell line</tissue>
    </source>
</reference>
<dbReference type="Proteomes" id="UP001266305">
    <property type="component" value="Unassembled WGS sequence"/>
</dbReference>
<evidence type="ECO:0000313" key="8">
    <source>
        <dbReference type="EMBL" id="KAK2081617.1"/>
    </source>
</evidence>
<evidence type="ECO:0000313" key="6">
    <source>
        <dbReference type="EMBL" id="KAK2081615.1"/>
    </source>
</evidence>
<evidence type="ECO:0000313" key="10">
    <source>
        <dbReference type="EMBL" id="KAK2081619.1"/>
    </source>
</evidence>
<evidence type="ECO:0000313" key="4">
    <source>
        <dbReference type="EMBL" id="KAK2081613.1"/>
    </source>
</evidence>
<evidence type="ECO:0000313" key="7">
    <source>
        <dbReference type="EMBL" id="KAK2081616.1"/>
    </source>
</evidence>
<dbReference type="EMBL" id="JASSZA010000191">
    <property type="protein sequence ID" value="KAK2081615.1"/>
    <property type="molecule type" value="Genomic_DNA"/>
</dbReference>
<evidence type="ECO:0000313" key="5">
    <source>
        <dbReference type="EMBL" id="KAK2081614.1"/>
    </source>
</evidence>
<dbReference type="EMBL" id="JASSZA010000191">
    <property type="protein sequence ID" value="KAK2081613.1"/>
    <property type="molecule type" value="Genomic_DNA"/>
</dbReference>
<organism evidence="3 12">
    <name type="scientific">Saguinus oedipus</name>
    <name type="common">Cotton-top tamarin</name>
    <name type="synonym">Oedipomidas oedipus</name>
    <dbReference type="NCBI Taxonomy" id="9490"/>
    <lineage>
        <taxon>Eukaryota</taxon>
        <taxon>Metazoa</taxon>
        <taxon>Chordata</taxon>
        <taxon>Craniata</taxon>
        <taxon>Vertebrata</taxon>
        <taxon>Euteleostomi</taxon>
        <taxon>Mammalia</taxon>
        <taxon>Eutheria</taxon>
        <taxon>Euarchontoglires</taxon>
        <taxon>Primates</taxon>
        <taxon>Haplorrhini</taxon>
        <taxon>Platyrrhini</taxon>
        <taxon>Cebidae</taxon>
        <taxon>Callitrichinae</taxon>
        <taxon>Saguinus</taxon>
    </lineage>
</organism>
<dbReference type="EMBL" id="JASSZA010000191">
    <property type="protein sequence ID" value="KAK2081619.1"/>
    <property type="molecule type" value="Genomic_DNA"/>
</dbReference>
<feature type="compositionally biased region" description="Polar residues" evidence="1">
    <location>
        <begin position="41"/>
        <end position="52"/>
    </location>
</feature>
<proteinExistence type="predicted"/>
<dbReference type="EMBL" id="JASSZA010000191">
    <property type="protein sequence ID" value="KAK2081614.1"/>
    <property type="molecule type" value="Genomic_DNA"/>
</dbReference>
<comment type="caution">
    <text evidence="3">The sequence shown here is derived from an EMBL/GenBank/DDBJ whole genome shotgun (WGS) entry which is preliminary data.</text>
</comment>
<evidence type="ECO:0000313" key="2">
    <source>
        <dbReference type="EMBL" id="KAK2081609.1"/>
    </source>
</evidence>
<evidence type="ECO:0000313" key="9">
    <source>
        <dbReference type="EMBL" id="KAK2081618.1"/>
    </source>
</evidence>
<dbReference type="EMBL" id="JASSZA010000191">
    <property type="protein sequence ID" value="KAK2081612.1"/>
    <property type="molecule type" value="Genomic_DNA"/>
</dbReference>
<dbReference type="EMBL" id="JASSZA010000191">
    <property type="protein sequence ID" value="KAK2081618.1"/>
    <property type="molecule type" value="Genomic_DNA"/>
</dbReference>
<evidence type="ECO:0000313" key="11">
    <source>
        <dbReference type="EMBL" id="KAK2081620.1"/>
    </source>
</evidence>
<feature type="region of interest" description="Disordered" evidence="1">
    <location>
        <begin position="39"/>
        <end position="62"/>
    </location>
</feature>
<evidence type="ECO:0000256" key="1">
    <source>
        <dbReference type="SAM" id="MobiDB-lite"/>
    </source>
</evidence>
<evidence type="ECO:0000313" key="12">
    <source>
        <dbReference type="Proteomes" id="UP001266305"/>
    </source>
</evidence>
<evidence type="ECO:0000313" key="3">
    <source>
        <dbReference type="EMBL" id="KAK2081612.1"/>
    </source>
</evidence>
<gene>
    <name evidence="2" type="ORF">P7K49_040459</name>
    <name evidence="3" type="ORF">P7K49_040462</name>
    <name evidence="4" type="ORF">P7K49_040463</name>
    <name evidence="5" type="ORF">P7K49_040464</name>
    <name evidence="6" type="ORF">P7K49_040465</name>
    <name evidence="7" type="ORF">P7K49_040466</name>
    <name evidence="8" type="ORF">P7K49_040467</name>
    <name evidence="9" type="ORF">P7K49_040468</name>
    <name evidence="10" type="ORF">P7K49_040469</name>
    <name evidence="11" type="ORF">P7K49_040470</name>
</gene>
<accession>A0ABQ9TA39</accession>
<keyword evidence="12" id="KW-1185">Reference proteome</keyword>
<name>A0ABQ9TA39_SAGOE</name>
<sequence length="62" mass="7120">MSKQQHFPETSGKACFEISQNKSIPDLPSTHESLHTKRFRTSPSTHEFNSKLSPDFPFNTRV</sequence>
<dbReference type="EMBL" id="JASSZA010000191">
    <property type="protein sequence ID" value="KAK2081616.1"/>
    <property type="molecule type" value="Genomic_DNA"/>
</dbReference>